<dbReference type="CDD" id="cd06338">
    <property type="entry name" value="PBP1_ABC_ligand_binding-like"/>
    <property type="match status" value="1"/>
</dbReference>
<dbReference type="InterPro" id="IPR051010">
    <property type="entry name" value="BCAA_transport"/>
</dbReference>
<dbReference type="InterPro" id="IPR028081">
    <property type="entry name" value="Leu-bd"/>
</dbReference>
<name>A0A1M5G7J0_9BACT</name>
<dbReference type="AlphaFoldDB" id="A0A1M5G7J0"/>
<evidence type="ECO:0000256" key="2">
    <source>
        <dbReference type="ARBA" id="ARBA00022729"/>
    </source>
</evidence>
<dbReference type="STRING" id="1121391.SAMN02745206_03073"/>
<reference evidence="6" key="1">
    <citation type="submission" date="2016-11" db="EMBL/GenBank/DDBJ databases">
        <authorList>
            <person name="Varghese N."/>
            <person name="Submissions S."/>
        </authorList>
    </citation>
    <scope>NUCLEOTIDE SEQUENCE [LARGE SCALE GENOMIC DNA]</scope>
    <source>
        <strain evidence="6">DSM 9756</strain>
    </source>
</reference>
<dbReference type="InterPro" id="IPR028082">
    <property type="entry name" value="Peripla_BP_I"/>
</dbReference>
<keyword evidence="2 3" id="KW-0732">Signal</keyword>
<gene>
    <name evidence="5" type="ORF">SAMN02745206_03073</name>
</gene>
<dbReference type="Proteomes" id="UP000184076">
    <property type="component" value="Unassembled WGS sequence"/>
</dbReference>
<dbReference type="Pfam" id="PF13458">
    <property type="entry name" value="Peripla_BP_6"/>
    <property type="match status" value="1"/>
</dbReference>
<evidence type="ECO:0000256" key="1">
    <source>
        <dbReference type="ARBA" id="ARBA00010062"/>
    </source>
</evidence>
<dbReference type="RefSeq" id="WP_073041007.1">
    <property type="nucleotide sequence ID" value="NZ_FQVB01000035.1"/>
</dbReference>
<evidence type="ECO:0000259" key="4">
    <source>
        <dbReference type="Pfam" id="PF13458"/>
    </source>
</evidence>
<dbReference type="EMBL" id="FQVB01000035">
    <property type="protein sequence ID" value="SHF99703.1"/>
    <property type="molecule type" value="Genomic_DNA"/>
</dbReference>
<feature type="domain" description="Leucine-binding protein" evidence="4">
    <location>
        <begin position="33"/>
        <end position="378"/>
    </location>
</feature>
<dbReference type="PANTHER" id="PTHR30483:SF6">
    <property type="entry name" value="PERIPLASMIC BINDING PROTEIN OF ABC TRANSPORTER FOR NATURAL AMINO ACIDS"/>
    <property type="match status" value="1"/>
</dbReference>
<keyword evidence="6" id="KW-1185">Reference proteome</keyword>
<dbReference type="PANTHER" id="PTHR30483">
    <property type="entry name" value="LEUCINE-SPECIFIC-BINDING PROTEIN"/>
    <property type="match status" value="1"/>
</dbReference>
<feature type="signal peptide" evidence="3">
    <location>
        <begin position="1"/>
        <end position="27"/>
    </location>
</feature>
<protein>
    <submittedName>
        <fullName evidence="5">Branched-chain amino acid transport system substrate-binding protein</fullName>
    </submittedName>
</protein>
<evidence type="ECO:0000313" key="6">
    <source>
        <dbReference type="Proteomes" id="UP000184076"/>
    </source>
</evidence>
<dbReference type="SUPFAM" id="SSF53822">
    <property type="entry name" value="Periplasmic binding protein-like I"/>
    <property type="match status" value="1"/>
</dbReference>
<evidence type="ECO:0000313" key="5">
    <source>
        <dbReference type="EMBL" id="SHF99703.1"/>
    </source>
</evidence>
<evidence type="ECO:0000256" key="3">
    <source>
        <dbReference type="SAM" id="SignalP"/>
    </source>
</evidence>
<organism evidence="5 6">
    <name type="scientific">Desulfacinum infernum DSM 9756</name>
    <dbReference type="NCBI Taxonomy" id="1121391"/>
    <lineage>
        <taxon>Bacteria</taxon>
        <taxon>Pseudomonadati</taxon>
        <taxon>Thermodesulfobacteriota</taxon>
        <taxon>Syntrophobacteria</taxon>
        <taxon>Syntrophobacterales</taxon>
        <taxon>Syntrophobacteraceae</taxon>
        <taxon>Desulfacinum</taxon>
    </lineage>
</organism>
<accession>A0A1M5G7J0</accession>
<feature type="chain" id="PRO_5012612490" evidence="3">
    <location>
        <begin position="28"/>
        <end position="397"/>
    </location>
</feature>
<comment type="similarity">
    <text evidence="1">Belongs to the leucine-binding protein family.</text>
</comment>
<proteinExistence type="inferred from homology"/>
<dbReference type="Gene3D" id="3.40.50.2300">
    <property type="match status" value="2"/>
</dbReference>
<sequence>MKKVCAFVTGLAMLCCLVCMGAPHATAKDVILVGAHLPLSGVSASVGRDQKWAYERAVEDVNASGGIFVKELGTKLPVKLIVEDDQSNPAKAAAAVEKLIKGHKVDLLLSGQVGALGVLPGMVTAEKYQKYYHGTVIWAPMFLSQNFQWSTMYFVEIPDITSMPFKAWNTLPESRRPQRIGLFVEDSVDGRRTAEGLTAAASAHGYTVVDTQLLKVGAKDFRPQIHASKSKGVDAAICFANVPETAVLLKQIREMNLGLKYFQGIKGAWSYEFWKAVGEQGEGVLCDGFWSMDYPYPGAKELGQRYFEDHGYYSVGVGMYYALCQTLWQAIEKAGTLDGAKVRQAVLDNTFQTVNGPVDYDERGVAFFPMADFQWRDGKQVLIYPSELTSTSLESLQ</sequence>